<comment type="caution">
    <text evidence="8">The sequence shown here is derived from an EMBL/GenBank/DDBJ whole genome shotgun (WGS) entry which is preliminary data.</text>
</comment>
<evidence type="ECO:0000256" key="5">
    <source>
        <dbReference type="ARBA" id="ARBA00023242"/>
    </source>
</evidence>
<dbReference type="GO" id="GO:0010629">
    <property type="term" value="P:negative regulation of gene expression"/>
    <property type="evidence" value="ECO:0007669"/>
    <property type="project" value="TreeGrafter"/>
</dbReference>
<dbReference type="Pfam" id="PF01661">
    <property type="entry name" value="Macro"/>
    <property type="match status" value="1"/>
</dbReference>
<protein>
    <submittedName>
        <fullName evidence="8">ADP-D-ribose binding</fullName>
        <ecNumber evidence="8">2.4.2.30</ecNumber>
    </submittedName>
</protein>
<sequence>MDVDPPHSSRVVRSKDLLETYIGKVKVSVYKGDLTREQVDVIVNAANDRLRHDGGVAQAILDRGGKVIEKESNRIIQQRGPLKGGEAVYTKAGKLPCKMVVHAVGPEFLKSRNRTKIENDLHSIAAIGSGIYAMPKDACAEVMFDAVEEFVRQGDSKEKSITDVRFVNIDDSAVQVFRKEFISRYENNQEHPKSNKLAGGESVKFPRTGAEGGSSMTPRSDRGKNRKKNGSGNTRATTNPSNVGAGHHHDAAFGSSAANNDHPLRDSSHPSSSTTTYSGAVKNTPDSNDARPSRVQEPGGAEGSNTGFHLPSGRKEAATDRKDEGKKDNASKRSIILIAISGGEHMSLKQGFPATTLTTLKGNCMYTSRTSSPFFLSLSS</sequence>
<dbReference type="GO" id="GO:0003950">
    <property type="term" value="F:NAD+ poly-ADP-ribosyltransferase activity"/>
    <property type="evidence" value="ECO:0007669"/>
    <property type="project" value="UniProtKB-EC"/>
</dbReference>
<dbReference type="CDD" id="cd02907">
    <property type="entry name" value="Macro_Af1521_BAL-like"/>
    <property type="match status" value="1"/>
</dbReference>
<dbReference type="PANTHER" id="PTHR14453">
    <property type="entry name" value="PARP/ZINC FINGER CCCH TYPE DOMAIN CONTAINING PROTEIN"/>
    <property type="match status" value="1"/>
</dbReference>
<accession>A0A9W9Z485</accession>
<dbReference type="EC" id="2.4.2.30" evidence="8"/>
<evidence type="ECO:0000313" key="9">
    <source>
        <dbReference type="Proteomes" id="UP001163046"/>
    </source>
</evidence>
<feature type="region of interest" description="Disordered" evidence="6">
    <location>
        <begin position="188"/>
        <end position="329"/>
    </location>
</feature>
<evidence type="ECO:0000256" key="6">
    <source>
        <dbReference type="SAM" id="MobiDB-lite"/>
    </source>
</evidence>
<organism evidence="8 9">
    <name type="scientific">Desmophyllum pertusum</name>
    <dbReference type="NCBI Taxonomy" id="174260"/>
    <lineage>
        <taxon>Eukaryota</taxon>
        <taxon>Metazoa</taxon>
        <taxon>Cnidaria</taxon>
        <taxon>Anthozoa</taxon>
        <taxon>Hexacorallia</taxon>
        <taxon>Scleractinia</taxon>
        <taxon>Caryophylliina</taxon>
        <taxon>Caryophylliidae</taxon>
        <taxon>Desmophyllum</taxon>
    </lineage>
</organism>
<comment type="subcellular location">
    <subcellularLocation>
        <location evidence="1">Nucleus</location>
    </subcellularLocation>
</comment>
<evidence type="ECO:0000259" key="7">
    <source>
        <dbReference type="PROSITE" id="PS51154"/>
    </source>
</evidence>
<dbReference type="InterPro" id="IPR052056">
    <property type="entry name" value="Mono-ARTD/PARP"/>
</dbReference>
<dbReference type="PROSITE" id="PS51154">
    <property type="entry name" value="MACRO"/>
    <property type="match status" value="1"/>
</dbReference>
<evidence type="ECO:0000256" key="3">
    <source>
        <dbReference type="ARBA" id="ARBA00022679"/>
    </source>
</evidence>
<dbReference type="EMBL" id="MU826827">
    <property type="protein sequence ID" value="KAJ7374767.1"/>
    <property type="molecule type" value="Genomic_DNA"/>
</dbReference>
<feature type="compositionally biased region" description="Low complexity" evidence="6">
    <location>
        <begin position="269"/>
        <end position="278"/>
    </location>
</feature>
<dbReference type="InterPro" id="IPR002589">
    <property type="entry name" value="Macro_dom"/>
</dbReference>
<evidence type="ECO:0000256" key="4">
    <source>
        <dbReference type="ARBA" id="ARBA00023027"/>
    </source>
</evidence>
<dbReference type="InterPro" id="IPR043472">
    <property type="entry name" value="Macro_dom-like"/>
</dbReference>
<proteinExistence type="predicted"/>
<dbReference type="SMART" id="SM00506">
    <property type="entry name" value="A1pp"/>
    <property type="match status" value="1"/>
</dbReference>
<dbReference type="Gene3D" id="3.40.220.10">
    <property type="entry name" value="Leucine Aminopeptidase, subunit E, domain 1"/>
    <property type="match status" value="1"/>
</dbReference>
<dbReference type="GO" id="GO:0003714">
    <property type="term" value="F:transcription corepressor activity"/>
    <property type="evidence" value="ECO:0007669"/>
    <property type="project" value="TreeGrafter"/>
</dbReference>
<gene>
    <name evidence="8" type="primary">PARP9_3</name>
    <name evidence="8" type="ORF">OS493_005115</name>
</gene>
<dbReference type="GO" id="GO:0005737">
    <property type="term" value="C:cytoplasm"/>
    <property type="evidence" value="ECO:0007669"/>
    <property type="project" value="TreeGrafter"/>
</dbReference>
<feature type="compositionally biased region" description="Basic and acidic residues" evidence="6">
    <location>
        <begin position="313"/>
        <end position="329"/>
    </location>
</feature>
<dbReference type="GO" id="GO:0070212">
    <property type="term" value="P:protein poly-ADP-ribosylation"/>
    <property type="evidence" value="ECO:0007669"/>
    <property type="project" value="TreeGrafter"/>
</dbReference>
<keyword evidence="2 8" id="KW-0328">Glycosyltransferase</keyword>
<name>A0A9W9Z485_9CNID</name>
<dbReference type="SUPFAM" id="SSF52949">
    <property type="entry name" value="Macro domain-like"/>
    <property type="match status" value="1"/>
</dbReference>
<dbReference type="OrthoDB" id="527344at2759"/>
<dbReference type="GO" id="GO:1990404">
    <property type="term" value="F:NAD+-protein mono-ADP-ribosyltransferase activity"/>
    <property type="evidence" value="ECO:0007669"/>
    <property type="project" value="TreeGrafter"/>
</dbReference>
<feature type="domain" description="Macro" evidence="7">
    <location>
        <begin position="14"/>
        <end position="185"/>
    </location>
</feature>
<keyword evidence="3 8" id="KW-0808">Transferase</keyword>
<dbReference type="GO" id="GO:0005634">
    <property type="term" value="C:nucleus"/>
    <property type="evidence" value="ECO:0007669"/>
    <property type="project" value="UniProtKB-SubCell"/>
</dbReference>
<evidence type="ECO:0000256" key="2">
    <source>
        <dbReference type="ARBA" id="ARBA00022676"/>
    </source>
</evidence>
<keyword evidence="4" id="KW-0520">NAD</keyword>
<keyword evidence="5" id="KW-0539">Nucleus</keyword>
<dbReference type="Proteomes" id="UP001163046">
    <property type="component" value="Unassembled WGS sequence"/>
</dbReference>
<evidence type="ECO:0000256" key="1">
    <source>
        <dbReference type="ARBA" id="ARBA00004123"/>
    </source>
</evidence>
<reference evidence="8" key="1">
    <citation type="submission" date="2023-01" db="EMBL/GenBank/DDBJ databases">
        <title>Genome assembly of the deep-sea coral Lophelia pertusa.</title>
        <authorList>
            <person name="Herrera S."/>
            <person name="Cordes E."/>
        </authorList>
    </citation>
    <scope>NUCLEOTIDE SEQUENCE</scope>
    <source>
        <strain evidence="8">USNM1676648</strain>
        <tissue evidence="8">Polyp</tissue>
    </source>
</reference>
<keyword evidence="9" id="KW-1185">Reference proteome</keyword>
<feature type="compositionally biased region" description="Polar residues" evidence="6">
    <location>
        <begin position="230"/>
        <end position="242"/>
    </location>
</feature>
<dbReference type="AlphaFoldDB" id="A0A9W9Z485"/>
<evidence type="ECO:0000313" key="8">
    <source>
        <dbReference type="EMBL" id="KAJ7374767.1"/>
    </source>
</evidence>
<dbReference type="PANTHER" id="PTHR14453:SF102">
    <property type="entry name" value="PROTEIN MONO-ADP-RIBOSYLTRANSFERASE PARP14-LIKE"/>
    <property type="match status" value="1"/>
</dbReference>